<dbReference type="Proteomes" id="UP000321571">
    <property type="component" value="Unassembled WGS sequence"/>
</dbReference>
<comment type="similarity">
    <text evidence="2 6">Belongs to the SURF1 family.</text>
</comment>
<dbReference type="PROSITE" id="PS50895">
    <property type="entry name" value="SURF1"/>
    <property type="match status" value="1"/>
</dbReference>
<dbReference type="OrthoDB" id="9807214at2"/>
<organism evidence="7 8">
    <name type="scientific">Aeromicrobium terrae</name>
    <dbReference type="NCBI Taxonomy" id="2498846"/>
    <lineage>
        <taxon>Bacteria</taxon>
        <taxon>Bacillati</taxon>
        <taxon>Actinomycetota</taxon>
        <taxon>Actinomycetes</taxon>
        <taxon>Propionibacteriales</taxon>
        <taxon>Nocardioidaceae</taxon>
        <taxon>Aeromicrobium</taxon>
    </lineage>
</organism>
<keyword evidence="4 6" id="KW-1133">Transmembrane helix</keyword>
<comment type="subcellular location">
    <subcellularLocation>
        <location evidence="6">Cell membrane</location>
        <topology evidence="6">Multi-pass membrane protein</topology>
    </subcellularLocation>
    <subcellularLocation>
        <location evidence="1">Membrane</location>
    </subcellularLocation>
</comment>
<dbReference type="Pfam" id="PF02104">
    <property type="entry name" value="SURF1"/>
    <property type="match status" value="1"/>
</dbReference>
<comment type="caution">
    <text evidence="6">Lacks conserved residue(s) required for the propagation of feature annotation.</text>
</comment>
<gene>
    <name evidence="7" type="ORF">FHP06_02620</name>
</gene>
<feature type="transmembrane region" description="Helical" evidence="6">
    <location>
        <begin position="213"/>
        <end position="235"/>
    </location>
</feature>
<name>A0A5C8NPU3_9ACTN</name>
<dbReference type="InterPro" id="IPR002994">
    <property type="entry name" value="Surf1/Shy1"/>
</dbReference>
<evidence type="ECO:0000256" key="3">
    <source>
        <dbReference type="ARBA" id="ARBA00022692"/>
    </source>
</evidence>
<evidence type="ECO:0000256" key="5">
    <source>
        <dbReference type="ARBA" id="ARBA00023136"/>
    </source>
</evidence>
<comment type="caution">
    <text evidence="7">The sequence shown here is derived from an EMBL/GenBank/DDBJ whole genome shotgun (WGS) entry which is preliminary data.</text>
</comment>
<accession>A0A5C8NPU3</accession>
<sequence>MPRFLLTRRWIGFALFVIVLAGVCTRLGFWQIHRLEHRLDSNKVTRQHFASDPAPLDQVVARGKVVPDDQQWRRVTATGTYDVDHQVTVKFMTRDGAPGVDVVTPLVLADGTAVLVDRGWMAADNTGDRPSSIAAPPSGTVTVTGWLRPNNGAGRDAVTPNDGQVRAISSAGLASFVGRELRDGFLNLRSQSPKAAESLELEPKPDLGQGPHFFYALQWWFFALLALSGYVYFAVVERREERQAQARETRSA</sequence>
<dbReference type="EMBL" id="VDUX01000001">
    <property type="protein sequence ID" value="TXL63137.1"/>
    <property type="molecule type" value="Genomic_DNA"/>
</dbReference>
<dbReference type="InterPro" id="IPR045214">
    <property type="entry name" value="Surf1/Surf4"/>
</dbReference>
<dbReference type="PANTHER" id="PTHR23427">
    <property type="entry name" value="SURFEIT LOCUS PROTEIN"/>
    <property type="match status" value="1"/>
</dbReference>
<reference evidence="7 8" key="1">
    <citation type="submission" date="2019-06" db="EMBL/GenBank/DDBJ databases">
        <title>Aeromicrobium sp. nov., isolated from a maize field.</title>
        <authorList>
            <person name="Lin S.-Y."/>
            <person name="Tsai C.-F."/>
            <person name="Young C.-C."/>
        </authorList>
    </citation>
    <scope>NUCLEOTIDE SEQUENCE [LARGE SCALE GENOMIC DNA]</scope>
    <source>
        <strain evidence="7 8">CC-CFT486</strain>
    </source>
</reference>
<evidence type="ECO:0000256" key="1">
    <source>
        <dbReference type="ARBA" id="ARBA00004370"/>
    </source>
</evidence>
<evidence type="ECO:0000256" key="6">
    <source>
        <dbReference type="RuleBase" id="RU363076"/>
    </source>
</evidence>
<dbReference type="AlphaFoldDB" id="A0A5C8NPU3"/>
<keyword evidence="8" id="KW-1185">Reference proteome</keyword>
<dbReference type="GO" id="GO:0005886">
    <property type="term" value="C:plasma membrane"/>
    <property type="evidence" value="ECO:0007669"/>
    <property type="project" value="UniProtKB-SubCell"/>
</dbReference>
<evidence type="ECO:0000256" key="4">
    <source>
        <dbReference type="ARBA" id="ARBA00022989"/>
    </source>
</evidence>
<evidence type="ECO:0000313" key="7">
    <source>
        <dbReference type="EMBL" id="TXL63137.1"/>
    </source>
</evidence>
<keyword evidence="5 6" id="KW-0472">Membrane</keyword>
<proteinExistence type="inferred from homology"/>
<keyword evidence="6" id="KW-1003">Cell membrane</keyword>
<evidence type="ECO:0000313" key="8">
    <source>
        <dbReference type="Proteomes" id="UP000321571"/>
    </source>
</evidence>
<dbReference type="PANTHER" id="PTHR23427:SF2">
    <property type="entry name" value="SURFEIT LOCUS PROTEIN 1"/>
    <property type="match status" value="1"/>
</dbReference>
<protein>
    <recommendedName>
        <fullName evidence="6">SURF1-like protein</fullName>
    </recommendedName>
</protein>
<keyword evidence="3 6" id="KW-0812">Transmembrane</keyword>
<dbReference type="CDD" id="cd06662">
    <property type="entry name" value="SURF1"/>
    <property type="match status" value="1"/>
</dbReference>
<dbReference type="RefSeq" id="WP_147683471.1">
    <property type="nucleotide sequence ID" value="NZ_VDUX01000001.1"/>
</dbReference>
<evidence type="ECO:0000256" key="2">
    <source>
        <dbReference type="ARBA" id="ARBA00007165"/>
    </source>
</evidence>